<dbReference type="Gene3D" id="3.40.50.300">
    <property type="entry name" value="P-loop containing nucleotide triphosphate hydrolases"/>
    <property type="match status" value="2"/>
</dbReference>
<evidence type="ECO:0000256" key="2">
    <source>
        <dbReference type="ARBA" id="ARBA00022490"/>
    </source>
</evidence>
<feature type="compositionally biased region" description="Basic and acidic residues" evidence="8">
    <location>
        <begin position="654"/>
        <end position="663"/>
    </location>
</feature>
<dbReference type="GO" id="GO:0007062">
    <property type="term" value="P:sister chromatid cohesion"/>
    <property type="evidence" value="ECO:0007669"/>
    <property type="project" value="InterPro"/>
</dbReference>
<dbReference type="SUPFAM" id="SSF75553">
    <property type="entry name" value="Smc hinge domain"/>
    <property type="match status" value="1"/>
</dbReference>
<comment type="function">
    <text evidence="7">Required for chromosome condensation and partitioning.</text>
</comment>
<feature type="compositionally biased region" description="Basic and acidic residues" evidence="8">
    <location>
        <begin position="817"/>
        <end position="835"/>
    </location>
</feature>
<feature type="coiled-coil region" evidence="7">
    <location>
        <begin position="948"/>
        <end position="989"/>
    </location>
</feature>
<feature type="compositionally biased region" description="Basic and acidic residues" evidence="8">
    <location>
        <begin position="871"/>
        <end position="905"/>
    </location>
</feature>
<dbReference type="HAMAP" id="MF_01894">
    <property type="entry name" value="Smc_prok"/>
    <property type="match status" value="1"/>
</dbReference>
<dbReference type="AlphaFoldDB" id="A0A1G7DZW1"/>
<feature type="domain" description="RecF/RecN/SMC N-terminal" evidence="9">
    <location>
        <begin position="4"/>
        <end position="1134"/>
    </location>
</feature>
<comment type="caution">
    <text evidence="7">Lacks conserved residue(s) required for the propagation of feature annotation.</text>
</comment>
<dbReference type="GO" id="GO:0003677">
    <property type="term" value="F:DNA binding"/>
    <property type="evidence" value="ECO:0007669"/>
    <property type="project" value="UniProtKB-UniRule"/>
</dbReference>
<dbReference type="RefSeq" id="WP_090524291.1">
    <property type="nucleotide sequence ID" value="NZ_FNAH01000008.1"/>
</dbReference>
<dbReference type="InterPro" id="IPR027417">
    <property type="entry name" value="P-loop_NTPase"/>
</dbReference>
<gene>
    <name evidence="7" type="primary">smc</name>
    <name evidence="10" type="ORF">SAMN05421538_10836</name>
</gene>
<evidence type="ECO:0000256" key="8">
    <source>
        <dbReference type="SAM" id="MobiDB-lite"/>
    </source>
</evidence>
<feature type="compositionally biased region" description="Low complexity" evidence="8">
    <location>
        <begin position="664"/>
        <end position="673"/>
    </location>
</feature>
<dbReference type="FunFam" id="3.40.50.300:FF:000901">
    <property type="entry name" value="Chromosome partition protein Smc"/>
    <property type="match status" value="1"/>
</dbReference>
<evidence type="ECO:0000313" key="11">
    <source>
        <dbReference type="Proteomes" id="UP000199344"/>
    </source>
</evidence>
<feature type="binding site" evidence="7">
    <location>
        <begin position="32"/>
        <end position="39"/>
    </location>
    <ligand>
        <name>ATP</name>
        <dbReference type="ChEBI" id="CHEBI:30616"/>
    </ligand>
</feature>
<dbReference type="PANTHER" id="PTHR43977">
    <property type="entry name" value="STRUCTURAL MAINTENANCE OF CHROMOSOMES PROTEIN 3"/>
    <property type="match status" value="1"/>
</dbReference>
<keyword evidence="6 7" id="KW-0238">DNA-binding</keyword>
<dbReference type="CDD" id="cd03278">
    <property type="entry name" value="ABC_SMC_barmotin"/>
    <property type="match status" value="1"/>
</dbReference>
<evidence type="ECO:0000256" key="5">
    <source>
        <dbReference type="ARBA" id="ARBA00023054"/>
    </source>
</evidence>
<dbReference type="GO" id="GO:0007059">
    <property type="term" value="P:chromosome segregation"/>
    <property type="evidence" value="ECO:0007669"/>
    <property type="project" value="UniProtKB-UniRule"/>
</dbReference>
<dbReference type="OrthoDB" id="9808768at2"/>
<evidence type="ECO:0000256" key="7">
    <source>
        <dbReference type="HAMAP-Rule" id="MF_01894"/>
    </source>
</evidence>
<comment type="domain">
    <text evidence="7">Contains large globular domains required for ATP hydrolysis at each terminus and a third globular domain forming a flexible hinge near the middle of the molecule. These domains are separated by coiled-coil structures.</text>
</comment>
<sequence length="1149" mass="122590">MKFDRLRLNGFKSFVDPTDLVIREGLTGVVGPNGCGKSNLLEALRWVMGENRPSAMRGGGMEDVIFAGTSRRGARAHAEVMLTIDNRERLAPATVNEADGIDIVRRITRDAGSAYKINGKEARARDVQMLFADASTGAHSPALVRQGQISELINAKPKARRRILEEAAGISGLYARRHEAELKLNGAETNLTRVDDTLDQLATHAAALTRQARAAAKYREIGAALRQAEGVLLYRRWAEADAARSSAADALREAVAAAAAAEAAARQAIAGREAAEQQLPPLREEEQVASALLSRVTLDREALDEAEARARAAIAALQGRIAQLSKDIEREGQLNHDAAEVVARLDWEKRELDKAGQGHGARLETAGAVADEAAEALRAVEAKLAELTDESARLSAQAHSAERLVSDLGAMRDRAERAAAEAETAASQADETGRAAEATLRSTEAAQQVAAAAAETAEQALTEAEAARTTAETAEASARAARAEIEGEAGALKAEMAALERLVARGAGDGSALLDRLRVAKGHETALGAALGDDLSVGLADGGSGWAELPGYDEAAALPDGAEPLADHVTGPELLSRRLGQIGIAPSRDAAEQMQPDLRPGQCLVTRDGGLWRWDGMRVMPGEASSAAARHLEQVNRLSELRGVADAAASRAADAVHTHDRTRAALSEASAAEKAARDGRREAERALSDAARTATRAESDLSMARAKAESARSELTRHREDAADARARLAEAERQLAALPDRGAAAAAVEAAKTGVEAARIATMTRRGALDELRREGNARTKRLQEIAKEESGWKLRLEQAGTRAAELNARLEEAQRELAEAETEPARLAERRAGLQDAEAAAGSRLDRARAALAQAEAALRDAAMAERDAERLASDSRETRAAREARSEAARDTEAAARTRILEETESTPDALRETLGDAETDIAAATLEDQIARLRASRDALGPVNLRADEDKRELEEERGKLAGEKDDLEEAIRKLRAGIASLNREGRERLLAAFDTVNGNFATLFTHLFGGGEAKLVLVESDDPLEAGLEIMCQPPGKKLSTLSLLSGGEQTLTALALIFAVFLANPAPICVLDEVDAPLDDANVGRFCDLLDEMTRRTQTRFLIITHHAVTMARMDRLFGVTMVEQGVSQLVSVDLQRAEQLVA</sequence>
<comment type="subunit">
    <text evidence="7">Homodimer.</text>
</comment>
<feature type="compositionally biased region" description="Basic and acidic residues" evidence="8">
    <location>
        <begin position="674"/>
        <end position="687"/>
    </location>
</feature>
<accession>A0A1G7DZW1</accession>
<keyword evidence="2 7" id="KW-0963">Cytoplasm</keyword>
<organism evidence="10 11">
    <name type="scientific">Paracoccus isoporae</name>
    <dbReference type="NCBI Taxonomy" id="591205"/>
    <lineage>
        <taxon>Bacteria</taxon>
        <taxon>Pseudomonadati</taxon>
        <taxon>Pseudomonadota</taxon>
        <taxon>Alphaproteobacteria</taxon>
        <taxon>Rhodobacterales</taxon>
        <taxon>Paracoccaceae</taxon>
        <taxon>Paracoccus</taxon>
    </lineage>
</organism>
<comment type="subcellular location">
    <subcellularLocation>
        <location evidence="1 7">Cytoplasm</location>
    </subcellularLocation>
</comment>
<dbReference type="GO" id="GO:0006260">
    <property type="term" value="P:DNA replication"/>
    <property type="evidence" value="ECO:0007669"/>
    <property type="project" value="UniProtKB-UniRule"/>
</dbReference>
<dbReference type="GO" id="GO:0005694">
    <property type="term" value="C:chromosome"/>
    <property type="evidence" value="ECO:0007669"/>
    <property type="project" value="InterPro"/>
</dbReference>
<dbReference type="PIRSF" id="PIRSF005719">
    <property type="entry name" value="SMC"/>
    <property type="match status" value="1"/>
</dbReference>
<name>A0A1G7DZW1_9RHOB</name>
<reference evidence="10 11" key="1">
    <citation type="submission" date="2016-10" db="EMBL/GenBank/DDBJ databases">
        <authorList>
            <person name="de Groot N.N."/>
        </authorList>
    </citation>
    <scope>NUCLEOTIDE SEQUENCE [LARGE SCALE GENOMIC DNA]</scope>
    <source>
        <strain evidence="10 11">DSM 22220</strain>
    </source>
</reference>
<feature type="region of interest" description="Disordered" evidence="8">
    <location>
        <begin position="422"/>
        <end position="442"/>
    </location>
</feature>
<proteinExistence type="inferred from homology"/>
<protein>
    <recommendedName>
        <fullName evidence="7">Chromosome partition protein Smc</fullName>
    </recommendedName>
</protein>
<evidence type="ECO:0000256" key="3">
    <source>
        <dbReference type="ARBA" id="ARBA00022741"/>
    </source>
</evidence>
<evidence type="ECO:0000256" key="1">
    <source>
        <dbReference type="ARBA" id="ARBA00004496"/>
    </source>
</evidence>
<evidence type="ECO:0000313" key="10">
    <source>
        <dbReference type="EMBL" id="SDE56931.1"/>
    </source>
</evidence>
<evidence type="ECO:0000256" key="4">
    <source>
        <dbReference type="ARBA" id="ARBA00022840"/>
    </source>
</evidence>
<dbReference type="GO" id="GO:0030261">
    <property type="term" value="P:chromosome condensation"/>
    <property type="evidence" value="ECO:0007669"/>
    <property type="project" value="InterPro"/>
</dbReference>
<dbReference type="GO" id="GO:0005737">
    <property type="term" value="C:cytoplasm"/>
    <property type="evidence" value="ECO:0007669"/>
    <property type="project" value="UniProtKB-SubCell"/>
</dbReference>
<dbReference type="InterPro" id="IPR036277">
    <property type="entry name" value="SMC_hinge_sf"/>
</dbReference>
<feature type="region of interest" description="Disordered" evidence="8">
    <location>
        <begin position="817"/>
        <end position="836"/>
    </location>
</feature>
<evidence type="ECO:0000259" key="9">
    <source>
        <dbReference type="Pfam" id="PF02463"/>
    </source>
</evidence>
<feature type="region of interest" description="Disordered" evidence="8">
    <location>
        <begin position="871"/>
        <end position="913"/>
    </location>
</feature>
<feature type="compositionally biased region" description="Basic and acidic residues" evidence="8">
    <location>
        <begin position="706"/>
        <end position="720"/>
    </location>
</feature>
<keyword evidence="4 7" id="KW-0067">ATP-binding</keyword>
<keyword evidence="11" id="KW-1185">Reference proteome</keyword>
<keyword evidence="3 7" id="KW-0547">Nucleotide-binding</keyword>
<dbReference type="SUPFAM" id="SSF52540">
    <property type="entry name" value="P-loop containing nucleoside triphosphate hydrolases"/>
    <property type="match status" value="1"/>
</dbReference>
<dbReference type="InterPro" id="IPR011890">
    <property type="entry name" value="SMC_prok"/>
</dbReference>
<dbReference type="Proteomes" id="UP000199344">
    <property type="component" value="Unassembled WGS sequence"/>
</dbReference>
<dbReference type="STRING" id="591205.SAMN05421538_10836"/>
<dbReference type="InterPro" id="IPR003395">
    <property type="entry name" value="RecF/RecN/SMC_N"/>
</dbReference>
<comment type="similarity">
    <text evidence="7">Belongs to the SMC family.</text>
</comment>
<feature type="region of interest" description="Disordered" evidence="8">
    <location>
        <begin position="652"/>
        <end position="720"/>
    </location>
</feature>
<dbReference type="GO" id="GO:0005524">
    <property type="term" value="F:ATP binding"/>
    <property type="evidence" value="ECO:0007669"/>
    <property type="project" value="UniProtKB-UniRule"/>
</dbReference>
<dbReference type="InterPro" id="IPR024704">
    <property type="entry name" value="SMC"/>
</dbReference>
<dbReference type="EMBL" id="FNAH01000008">
    <property type="protein sequence ID" value="SDE56931.1"/>
    <property type="molecule type" value="Genomic_DNA"/>
</dbReference>
<evidence type="ECO:0000256" key="6">
    <source>
        <dbReference type="ARBA" id="ARBA00023125"/>
    </source>
</evidence>
<dbReference type="GO" id="GO:0016887">
    <property type="term" value="F:ATP hydrolysis activity"/>
    <property type="evidence" value="ECO:0007669"/>
    <property type="project" value="InterPro"/>
</dbReference>
<dbReference type="Pfam" id="PF02463">
    <property type="entry name" value="SMC_N"/>
    <property type="match status" value="1"/>
</dbReference>
<keyword evidence="5 7" id="KW-0175">Coiled coil</keyword>